<keyword evidence="2" id="KW-0472">Membrane</keyword>
<keyword evidence="2" id="KW-1133">Transmembrane helix</keyword>
<feature type="region of interest" description="Disordered" evidence="1">
    <location>
        <begin position="140"/>
        <end position="166"/>
    </location>
</feature>
<evidence type="ECO:0000256" key="1">
    <source>
        <dbReference type="SAM" id="MobiDB-lite"/>
    </source>
</evidence>
<keyword evidence="2" id="KW-0812">Transmembrane</keyword>
<accession>A0A8H6S8M7</accession>
<protein>
    <submittedName>
        <fullName evidence="3">Uncharacterized protein</fullName>
    </submittedName>
</protein>
<feature type="region of interest" description="Disordered" evidence="1">
    <location>
        <begin position="350"/>
        <end position="374"/>
    </location>
</feature>
<organism evidence="3 4">
    <name type="scientific">Mycena chlorophos</name>
    <name type="common">Agaric fungus</name>
    <name type="synonym">Agaricus chlorophos</name>
    <dbReference type="NCBI Taxonomy" id="658473"/>
    <lineage>
        <taxon>Eukaryota</taxon>
        <taxon>Fungi</taxon>
        <taxon>Dikarya</taxon>
        <taxon>Basidiomycota</taxon>
        <taxon>Agaricomycotina</taxon>
        <taxon>Agaricomycetes</taxon>
        <taxon>Agaricomycetidae</taxon>
        <taxon>Agaricales</taxon>
        <taxon>Marasmiineae</taxon>
        <taxon>Mycenaceae</taxon>
        <taxon>Mycena</taxon>
    </lineage>
</organism>
<feature type="transmembrane region" description="Helical" evidence="2">
    <location>
        <begin position="423"/>
        <end position="450"/>
    </location>
</feature>
<dbReference type="OrthoDB" id="3038000at2759"/>
<feature type="compositionally biased region" description="Acidic residues" evidence="1">
    <location>
        <begin position="358"/>
        <end position="372"/>
    </location>
</feature>
<dbReference type="Proteomes" id="UP000613580">
    <property type="component" value="Unassembled WGS sequence"/>
</dbReference>
<sequence length="456" mass="49713">MSGSLGSSANGGLLVLVDERRGNVALDRAVEYCGRLSQQQQHRTGTVDMALNSASDTYHAELRGDGADGCVLLRVSPTTLAVCPSCYTSTLRHPTSITLPMPPTTLPTSSSYKLSEPFPVPEPLASPCALALAETHPRPVGLLPNAARDAGNSDADAADSDSEPEEPAVVSWDKEQAMHIDDHTIVTGGPTAGAFFQGAQNFTITNGTFVSQAQQQIPCQPAPEFRIVPLGDVDLHNAIVRKFYTASVNGQPMTAVLYEGQDAKKKWIEDVKLMSHIRRPDVQQLYGVVNSHGIFAAIYHGDLIPFDHLITVIYAHDPLMRVKLRMQQCVEYECWCKFCGAAWSRWDMPGPRGPDSSSDNESDSDDESDLDTQSDQIHEPVICQHSGPSSIEDLELAVPGNSSKISEVEVQPGQYSLETTQNYSLWAVIMQPVLLFEILGMIILIVVVSIEFSRYC</sequence>
<name>A0A8H6S8M7_MYCCL</name>
<keyword evidence="4" id="KW-1185">Reference proteome</keyword>
<proteinExistence type="predicted"/>
<feature type="compositionally biased region" description="Low complexity" evidence="1">
    <location>
        <begin position="146"/>
        <end position="155"/>
    </location>
</feature>
<gene>
    <name evidence="3" type="ORF">HMN09_01177500</name>
</gene>
<dbReference type="AlphaFoldDB" id="A0A8H6S8M7"/>
<feature type="compositionally biased region" description="Acidic residues" evidence="1">
    <location>
        <begin position="156"/>
        <end position="166"/>
    </location>
</feature>
<evidence type="ECO:0000256" key="2">
    <source>
        <dbReference type="SAM" id="Phobius"/>
    </source>
</evidence>
<dbReference type="EMBL" id="JACAZE010000020">
    <property type="protein sequence ID" value="KAF7293817.1"/>
    <property type="molecule type" value="Genomic_DNA"/>
</dbReference>
<evidence type="ECO:0000313" key="4">
    <source>
        <dbReference type="Proteomes" id="UP000613580"/>
    </source>
</evidence>
<reference evidence="3" key="1">
    <citation type="submission" date="2020-05" db="EMBL/GenBank/DDBJ databases">
        <title>Mycena genomes resolve the evolution of fungal bioluminescence.</title>
        <authorList>
            <person name="Tsai I.J."/>
        </authorList>
    </citation>
    <scope>NUCLEOTIDE SEQUENCE</scope>
    <source>
        <strain evidence="3">110903Hualien_Pintung</strain>
    </source>
</reference>
<evidence type="ECO:0000313" key="3">
    <source>
        <dbReference type="EMBL" id="KAF7293817.1"/>
    </source>
</evidence>
<comment type="caution">
    <text evidence="3">The sequence shown here is derived from an EMBL/GenBank/DDBJ whole genome shotgun (WGS) entry which is preliminary data.</text>
</comment>